<dbReference type="GO" id="GO:0003697">
    <property type="term" value="F:single-stranded DNA binding"/>
    <property type="evidence" value="ECO:0007669"/>
    <property type="project" value="TreeGrafter"/>
</dbReference>
<dbReference type="GO" id="GO:0000730">
    <property type="term" value="P:DNA recombinase assembly"/>
    <property type="evidence" value="ECO:0007669"/>
    <property type="project" value="TreeGrafter"/>
</dbReference>
<dbReference type="OMA" id="FECEFAG"/>
<dbReference type="InterPro" id="IPR007694">
    <property type="entry name" value="DNA_helicase_DnaB-like_C"/>
</dbReference>
<dbReference type="EMBL" id="CAEQ01001353">
    <property type="protein sequence ID" value="CCD14008.1"/>
    <property type="molecule type" value="Genomic_DNA"/>
</dbReference>
<accession>F9W9V3</accession>
<dbReference type="GO" id="GO:0006312">
    <property type="term" value="P:mitotic recombination"/>
    <property type="evidence" value="ECO:0007669"/>
    <property type="project" value="TreeGrafter"/>
</dbReference>
<feature type="domain" description="RecA family profile 1" evidence="1">
    <location>
        <begin position="119"/>
        <end position="312"/>
    </location>
</feature>
<protein>
    <submittedName>
        <fullName evidence="2">WGS project CAEQ00000000 data, annotated contig 1901</fullName>
    </submittedName>
</protein>
<dbReference type="InterPro" id="IPR027417">
    <property type="entry name" value="P-loop_NTPase"/>
</dbReference>
<dbReference type="VEuPathDB" id="TriTrypDB:TcIL3000_0_46910"/>
<keyword evidence="3" id="KW-1185">Reference proteome</keyword>
<proteinExistence type="predicted"/>
<name>F9W9V3_TRYCI</name>
<dbReference type="CDD" id="cd19493">
    <property type="entry name" value="Rad51B"/>
    <property type="match status" value="1"/>
</dbReference>
<organism evidence="2 3">
    <name type="scientific">Trypanosoma congolense (strain IL3000)</name>
    <dbReference type="NCBI Taxonomy" id="1068625"/>
    <lineage>
        <taxon>Eukaryota</taxon>
        <taxon>Discoba</taxon>
        <taxon>Euglenozoa</taxon>
        <taxon>Kinetoplastea</taxon>
        <taxon>Metakinetoplastina</taxon>
        <taxon>Trypanosomatida</taxon>
        <taxon>Trypanosomatidae</taxon>
        <taxon>Trypanosoma</taxon>
        <taxon>Nannomonas</taxon>
    </lineage>
</organism>
<sequence>MYFNTDGINQDDDDDFVNLAQKCPSQFSVCNEQFPNQGDPLRLAQVQHMLAKLGSMDKYSADKCFYGVLLEPPCELSQQLDVSLVDVELLYEHISNTLIMTPGSSLVPVSVKEYASCGHRGAIPTGFECLDTAIAGGVGRGSVTEITGASGSGKTVFALHLMKGAARLSSGEGTPYHTLWITSDGYSSFPVKAASNVLGSGLDGCVSNTSCFAGSSREAAGRALKMAQGLSVVVVSTITQLLECLPKLREHVSFSSGVRLVVVDDLNTMVRRSYSGVDEEVLERHNAVASLMQSFKIIAQEFSVAIVVLTQSVGDLGHAFLYGVNTRLRLSKCLLRHRRDAEPTEGELRLGHVLNVVKSSASLGSQFECEFAGIHLKRVAPLPHEALLLRDADFYGLDPYGHTVVPAFFFC</sequence>
<dbReference type="GO" id="GO:0003690">
    <property type="term" value="F:double-stranded DNA binding"/>
    <property type="evidence" value="ECO:0007669"/>
    <property type="project" value="TreeGrafter"/>
</dbReference>
<dbReference type="GO" id="GO:0140664">
    <property type="term" value="F:ATP-dependent DNA damage sensor activity"/>
    <property type="evidence" value="ECO:0007669"/>
    <property type="project" value="InterPro"/>
</dbReference>
<reference evidence="3" key="1">
    <citation type="submission" date="2011-07" db="EMBL/GenBank/DDBJ databases">
        <title>Divergent evolution of antigenic variation in African trypanosomes.</title>
        <authorList>
            <person name="Jackson A.P."/>
            <person name="Berry A."/>
            <person name="Allison H.C."/>
            <person name="Burton P."/>
            <person name="Anderson J."/>
            <person name="Aslett M."/>
            <person name="Brown R."/>
            <person name="Corton N."/>
            <person name="Harris D."/>
            <person name="Hauser H."/>
            <person name="Gamble J."/>
            <person name="Gilderthorp R."/>
            <person name="McQuillan J."/>
            <person name="Quail M.A."/>
            <person name="Sanders M."/>
            <person name="Van Tonder A."/>
            <person name="Ginger M.L."/>
            <person name="Donelson J.E."/>
            <person name="Field M.C."/>
            <person name="Barry J.D."/>
            <person name="Berriman M."/>
            <person name="Hertz-Fowler C."/>
        </authorList>
    </citation>
    <scope>NUCLEOTIDE SEQUENCE [LARGE SCALE GENOMIC DNA]</scope>
    <source>
        <strain evidence="3">IL3000</strain>
    </source>
</reference>
<dbReference type="GO" id="GO:0005524">
    <property type="term" value="F:ATP binding"/>
    <property type="evidence" value="ECO:0007669"/>
    <property type="project" value="InterPro"/>
</dbReference>
<dbReference type="AlphaFoldDB" id="F9W9V3"/>
<comment type="caution">
    <text evidence="2">The sequence shown here is derived from an EMBL/GenBank/DDBJ whole genome shotgun (WGS) entry which is preliminary data.</text>
</comment>
<dbReference type="Proteomes" id="UP000000702">
    <property type="component" value="Unassembled WGS sequence"/>
</dbReference>
<dbReference type="SUPFAM" id="SSF52540">
    <property type="entry name" value="P-loop containing nucleoside triphosphate hydrolases"/>
    <property type="match status" value="1"/>
</dbReference>
<evidence type="ECO:0000313" key="3">
    <source>
        <dbReference type="Proteomes" id="UP000000702"/>
    </source>
</evidence>
<dbReference type="GO" id="GO:0042148">
    <property type="term" value="P:DNA strand invasion"/>
    <property type="evidence" value="ECO:0007669"/>
    <property type="project" value="TreeGrafter"/>
</dbReference>
<dbReference type="PANTHER" id="PTHR22942">
    <property type="entry name" value="RECA/RAD51/RADA DNA STRAND-PAIRING FAMILY MEMBER"/>
    <property type="match status" value="1"/>
</dbReference>
<evidence type="ECO:0000313" key="2">
    <source>
        <dbReference type="EMBL" id="CCD14008.1"/>
    </source>
</evidence>
<dbReference type="GO" id="GO:0007131">
    <property type="term" value="P:reciprocal meiotic recombination"/>
    <property type="evidence" value="ECO:0007669"/>
    <property type="project" value="TreeGrafter"/>
</dbReference>
<dbReference type="Pfam" id="PF03796">
    <property type="entry name" value="DnaB_C"/>
    <property type="match status" value="1"/>
</dbReference>
<dbReference type="Gene3D" id="3.40.50.300">
    <property type="entry name" value="P-loop containing nucleotide triphosphate hydrolases"/>
    <property type="match status" value="1"/>
</dbReference>
<dbReference type="GO" id="GO:0003678">
    <property type="term" value="F:DNA helicase activity"/>
    <property type="evidence" value="ECO:0007669"/>
    <property type="project" value="InterPro"/>
</dbReference>
<dbReference type="GO" id="GO:0070192">
    <property type="term" value="P:chromosome organization involved in meiotic cell cycle"/>
    <property type="evidence" value="ECO:0007669"/>
    <property type="project" value="TreeGrafter"/>
</dbReference>
<dbReference type="PROSITE" id="PS50162">
    <property type="entry name" value="RECA_2"/>
    <property type="match status" value="1"/>
</dbReference>
<dbReference type="GO" id="GO:0000794">
    <property type="term" value="C:condensed nuclear chromosome"/>
    <property type="evidence" value="ECO:0007669"/>
    <property type="project" value="TreeGrafter"/>
</dbReference>
<dbReference type="GO" id="GO:0000150">
    <property type="term" value="F:DNA strand exchange activity"/>
    <property type="evidence" value="ECO:0007669"/>
    <property type="project" value="TreeGrafter"/>
</dbReference>
<evidence type="ECO:0000259" key="1">
    <source>
        <dbReference type="PROSITE" id="PS50162"/>
    </source>
</evidence>
<dbReference type="PANTHER" id="PTHR22942:SF39">
    <property type="entry name" value="DNA REPAIR PROTEIN RAD51 HOMOLOG 1"/>
    <property type="match status" value="1"/>
</dbReference>
<dbReference type="InterPro" id="IPR020588">
    <property type="entry name" value="RecA_ATP-bd"/>
</dbReference>
<reference evidence="2 3" key="2">
    <citation type="journal article" date="2012" name="Proc. Natl. Acad. Sci. U.S.A.">
        <title>Antigenic diversity is generated by distinct evolutionary mechanisms in African trypanosome species.</title>
        <authorList>
            <person name="Jackson A.P."/>
            <person name="Berry A."/>
            <person name="Aslett M."/>
            <person name="Allison H.C."/>
            <person name="Burton P."/>
            <person name="Vavrova-Anderson J."/>
            <person name="Brown R."/>
            <person name="Browne H."/>
            <person name="Corton N."/>
            <person name="Hauser H."/>
            <person name="Gamble J."/>
            <person name="Gilderthorp R."/>
            <person name="Marcello L."/>
            <person name="McQuillan J."/>
            <person name="Otto T.D."/>
            <person name="Quail M.A."/>
            <person name="Sanders M.J."/>
            <person name="van Tonder A."/>
            <person name="Ginger M.L."/>
            <person name="Field M.C."/>
            <person name="Barry J.D."/>
            <person name="Hertz-Fowler C."/>
            <person name="Berriman M."/>
        </authorList>
    </citation>
    <scope>NUCLEOTIDE SEQUENCE [LARGE SCALE GENOMIC DNA]</scope>
    <source>
        <strain evidence="2 3">IL3000</strain>
    </source>
</reference>
<dbReference type="GO" id="GO:0006260">
    <property type="term" value="P:DNA replication"/>
    <property type="evidence" value="ECO:0007669"/>
    <property type="project" value="InterPro"/>
</dbReference>
<gene>
    <name evidence="2" type="ORF">TCIL3000_0_46910</name>
</gene>